<dbReference type="GO" id="GO:0005576">
    <property type="term" value="C:extracellular region"/>
    <property type="evidence" value="ECO:0007669"/>
    <property type="project" value="UniProtKB-SubCell"/>
</dbReference>
<keyword evidence="6 18" id="KW-0863">Zinc-finger</keyword>
<evidence type="ECO:0000256" key="6">
    <source>
        <dbReference type="ARBA" id="ARBA00022771"/>
    </source>
</evidence>
<evidence type="ECO:0000256" key="5">
    <source>
        <dbReference type="ARBA" id="ARBA00022729"/>
    </source>
</evidence>
<evidence type="ECO:0000256" key="14">
    <source>
        <dbReference type="ARBA" id="ARBA00023326"/>
    </source>
</evidence>
<dbReference type="Gene3D" id="2.70.50.70">
    <property type="match status" value="1"/>
</dbReference>
<evidence type="ECO:0000256" key="11">
    <source>
        <dbReference type="ARBA" id="ARBA00023033"/>
    </source>
</evidence>
<gene>
    <name evidence="20" type="ORF">GQX73_g3187</name>
</gene>
<evidence type="ECO:0000256" key="15">
    <source>
        <dbReference type="ARBA" id="ARBA00044502"/>
    </source>
</evidence>
<dbReference type="Proteomes" id="UP000481858">
    <property type="component" value="Unassembled WGS sequence"/>
</dbReference>
<evidence type="ECO:0000313" key="20">
    <source>
        <dbReference type="EMBL" id="KAF2970338.1"/>
    </source>
</evidence>
<dbReference type="SMART" id="SM00355">
    <property type="entry name" value="ZnF_C2H2"/>
    <property type="match status" value="9"/>
</dbReference>
<feature type="domain" description="C2H2-type" evidence="19">
    <location>
        <begin position="453"/>
        <end position="481"/>
    </location>
</feature>
<comment type="cofactor">
    <cofactor evidence="1">
        <name>Cu(2+)</name>
        <dbReference type="ChEBI" id="CHEBI:29036"/>
    </cofactor>
</comment>
<feature type="domain" description="C2H2-type" evidence="19">
    <location>
        <begin position="511"/>
        <end position="537"/>
    </location>
</feature>
<evidence type="ECO:0000256" key="13">
    <source>
        <dbReference type="ARBA" id="ARBA00023277"/>
    </source>
</evidence>
<keyword evidence="21" id="KW-1185">Reference proteome</keyword>
<dbReference type="Pfam" id="PF12171">
    <property type="entry name" value="zf-C2H2_jaz"/>
    <property type="match status" value="3"/>
</dbReference>
<comment type="caution">
    <text evidence="20">The sequence shown here is derived from an EMBL/GenBank/DDBJ whole genome shotgun (WGS) entry which is preliminary data.</text>
</comment>
<feature type="domain" description="C2H2-type" evidence="19">
    <location>
        <begin position="426"/>
        <end position="453"/>
    </location>
</feature>
<accession>A0A7C8IU58</accession>
<dbReference type="GO" id="GO:0003676">
    <property type="term" value="F:nucleic acid binding"/>
    <property type="evidence" value="ECO:0007669"/>
    <property type="project" value="InterPro"/>
</dbReference>
<dbReference type="InterPro" id="IPR036236">
    <property type="entry name" value="Znf_C2H2_sf"/>
</dbReference>
<comment type="subcellular location">
    <subcellularLocation>
        <location evidence="2">Secreted</location>
    </subcellularLocation>
</comment>
<dbReference type="AlphaFoldDB" id="A0A7C8IU58"/>
<dbReference type="GO" id="GO:0004497">
    <property type="term" value="F:monooxygenase activity"/>
    <property type="evidence" value="ECO:0007669"/>
    <property type="project" value="UniProtKB-KW"/>
</dbReference>
<feature type="domain" description="C2H2-type" evidence="19">
    <location>
        <begin position="539"/>
        <end position="569"/>
    </location>
</feature>
<dbReference type="InterPro" id="IPR049892">
    <property type="entry name" value="AA9"/>
</dbReference>
<evidence type="ECO:0000256" key="8">
    <source>
        <dbReference type="ARBA" id="ARBA00023001"/>
    </source>
</evidence>
<keyword evidence="11" id="KW-0503">Monooxygenase</keyword>
<evidence type="ECO:0000256" key="16">
    <source>
        <dbReference type="ARBA" id="ARBA00045077"/>
    </source>
</evidence>
<evidence type="ECO:0000256" key="3">
    <source>
        <dbReference type="ARBA" id="ARBA00022525"/>
    </source>
</evidence>
<feature type="domain" description="C2H2-type" evidence="19">
    <location>
        <begin position="397"/>
        <end position="427"/>
    </location>
</feature>
<feature type="domain" description="C2H2-type" evidence="19">
    <location>
        <begin position="370"/>
        <end position="395"/>
    </location>
</feature>
<keyword evidence="7" id="KW-0862">Zinc</keyword>
<dbReference type="GO" id="GO:0008270">
    <property type="term" value="F:zinc ion binding"/>
    <property type="evidence" value="ECO:0007669"/>
    <property type="project" value="UniProtKB-KW"/>
</dbReference>
<dbReference type="SMART" id="SM00451">
    <property type="entry name" value="ZnF_U1"/>
    <property type="match status" value="3"/>
</dbReference>
<dbReference type="Pfam" id="PF13912">
    <property type="entry name" value="zf-C2H2_6"/>
    <property type="match status" value="1"/>
</dbReference>
<evidence type="ECO:0000256" key="17">
    <source>
        <dbReference type="ARBA" id="ARBA00047174"/>
    </source>
</evidence>
<dbReference type="PROSITE" id="PS50157">
    <property type="entry name" value="ZINC_FINGER_C2H2_2"/>
    <property type="match status" value="9"/>
</dbReference>
<dbReference type="EC" id="1.14.99.56" evidence="17"/>
<keyword evidence="14" id="KW-0624">Polysaccharide degradation</keyword>
<sequence length="659" mass="71429">MKYSSIASAAAAISLASAHTIFVQLESNSVKNPVSYGIRTPSYDGPITNVASNDLACNGGPNPTMSSDKIIDVKAGSTVNAIWRHTLTSGANDVMDPSHVGPTLAYLKKVGDATKDVGYGAGWFKIQEDGYNNGAWGTSKVINNGGIHAIKIPDCLADGQYLLRAEMIALHGAGSAQGAQLYMECAQINISGGSAKVSPTTYSIPGIYKQNDPGLLINIYQMTSSSKYTIPGPSVFTCASGSGSGSGSGQATTTQAEVTTTLVTSTKTVVGSAPTCTVGQWAVFITINYPPRFNPNIMHTASTDVVEAMVKDQADANFVINPHTVHATQKELMLLGTPSTMALDCSPCGRSFSSKEALRQHWRSSPAHAFMCDTCNKRYQSEEALQQHKRDSPAHGPKCHSCNKTFRTEEALQQHLQNSPAHAPSFECVICKRSLRSEEALQQHMRDSPGHGPKCKSCDRSFRNEEALQQHVRDSHAHAPSFRCQLCDKSFRSDEALQQHIQNSPAHAPSFECKPCNKSFGSEEALQQHVQNSPAHAAFECDICDKSFRSASALQQHTQNSPAHSSSFECDTCDKSFRNEEALQQHIQNSRAHQQQISEPETRSSFMFPALHSQVAEALAGEIDTVWFNKQNSDLTSNSHPTYIMGVDAPDTSYNFRSS</sequence>
<comment type="catalytic activity">
    <reaction evidence="16">
        <text>[(1-&gt;4)-beta-D-glucosyl]n+m + reduced acceptor + O2 = 4-dehydro-beta-D-glucosyl-[(1-&gt;4)-beta-D-glucosyl]n-1 + [(1-&gt;4)-beta-D-glucosyl]m + acceptor + H2O.</text>
        <dbReference type="EC" id="1.14.99.56"/>
    </reaction>
</comment>
<evidence type="ECO:0000256" key="12">
    <source>
        <dbReference type="ARBA" id="ARBA00023157"/>
    </source>
</evidence>
<dbReference type="PROSITE" id="PS00028">
    <property type="entry name" value="ZINC_FINGER_C2H2_1"/>
    <property type="match status" value="1"/>
</dbReference>
<evidence type="ECO:0000259" key="19">
    <source>
        <dbReference type="PROSITE" id="PS50157"/>
    </source>
</evidence>
<dbReference type="Pfam" id="PF03443">
    <property type="entry name" value="AA9"/>
    <property type="match status" value="1"/>
</dbReference>
<keyword evidence="13" id="KW-0119">Carbohydrate metabolism</keyword>
<evidence type="ECO:0000313" key="21">
    <source>
        <dbReference type="Proteomes" id="UP000481858"/>
    </source>
</evidence>
<dbReference type="PANTHER" id="PTHR33353:SF18">
    <property type="entry name" value="ENDOGLUCANASE II"/>
    <property type="match status" value="1"/>
</dbReference>
<evidence type="ECO:0000256" key="18">
    <source>
        <dbReference type="PROSITE-ProRule" id="PRU00042"/>
    </source>
</evidence>
<dbReference type="SUPFAM" id="SSF57667">
    <property type="entry name" value="beta-beta-alpha zinc fingers"/>
    <property type="match status" value="5"/>
</dbReference>
<dbReference type="Pfam" id="PF12874">
    <property type="entry name" value="zf-met"/>
    <property type="match status" value="2"/>
</dbReference>
<keyword evidence="4" id="KW-0479">Metal-binding</keyword>
<feature type="domain" description="C2H2-type" evidence="19">
    <location>
        <begin position="568"/>
        <end position="598"/>
    </location>
</feature>
<dbReference type="CDD" id="cd21175">
    <property type="entry name" value="LPMO_AA9"/>
    <property type="match status" value="1"/>
</dbReference>
<dbReference type="GO" id="GO:0030245">
    <property type="term" value="P:cellulose catabolic process"/>
    <property type="evidence" value="ECO:0007669"/>
    <property type="project" value="UniProtKB-KW"/>
</dbReference>
<keyword evidence="12" id="KW-1015">Disulfide bond</keyword>
<evidence type="ECO:0000256" key="4">
    <source>
        <dbReference type="ARBA" id="ARBA00022723"/>
    </source>
</evidence>
<keyword evidence="5" id="KW-0732">Signal</keyword>
<protein>
    <recommendedName>
        <fullName evidence="17">lytic cellulose monooxygenase (C4-dehydrogenating)</fullName>
        <ecNumber evidence="17">1.14.99.56</ecNumber>
    </recommendedName>
</protein>
<dbReference type="Pfam" id="PF00096">
    <property type="entry name" value="zf-C2H2"/>
    <property type="match status" value="2"/>
</dbReference>
<dbReference type="InterPro" id="IPR005103">
    <property type="entry name" value="AA9_LPMO"/>
</dbReference>
<keyword evidence="10" id="KW-0186">Copper</keyword>
<dbReference type="OrthoDB" id="5558646at2759"/>
<keyword evidence="8" id="KW-0136">Cellulose degradation</keyword>
<dbReference type="EMBL" id="WUBL01000024">
    <property type="protein sequence ID" value="KAF2970338.1"/>
    <property type="molecule type" value="Genomic_DNA"/>
</dbReference>
<evidence type="ECO:0000256" key="10">
    <source>
        <dbReference type="ARBA" id="ARBA00023008"/>
    </source>
</evidence>
<dbReference type="Gene3D" id="3.30.160.60">
    <property type="entry name" value="Classic Zinc Finger"/>
    <property type="match status" value="5"/>
</dbReference>
<keyword evidence="9" id="KW-0560">Oxidoreductase</keyword>
<name>A0A7C8IU58_9PEZI</name>
<organism evidence="20 21">
    <name type="scientific">Xylaria multiplex</name>
    <dbReference type="NCBI Taxonomy" id="323545"/>
    <lineage>
        <taxon>Eukaryota</taxon>
        <taxon>Fungi</taxon>
        <taxon>Dikarya</taxon>
        <taxon>Ascomycota</taxon>
        <taxon>Pezizomycotina</taxon>
        <taxon>Sordariomycetes</taxon>
        <taxon>Xylariomycetidae</taxon>
        <taxon>Xylariales</taxon>
        <taxon>Xylariaceae</taxon>
        <taxon>Xylaria</taxon>
    </lineage>
</organism>
<dbReference type="PANTHER" id="PTHR33353">
    <property type="entry name" value="PUTATIVE (AFU_ORTHOLOGUE AFUA_1G12560)-RELATED"/>
    <property type="match status" value="1"/>
</dbReference>
<dbReference type="InterPro" id="IPR003604">
    <property type="entry name" value="Matrin/U1-like-C_Znf_C2H2"/>
</dbReference>
<feature type="domain" description="C2H2-type" evidence="19">
    <location>
        <begin position="343"/>
        <end position="369"/>
    </location>
</feature>
<feature type="domain" description="C2H2-type" evidence="19">
    <location>
        <begin position="482"/>
        <end position="512"/>
    </location>
</feature>
<proteinExistence type="inferred from homology"/>
<reference evidence="20 21" key="1">
    <citation type="submission" date="2019-12" db="EMBL/GenBank/DDBJ databases">
        <title>Draft genome sequence of the ascomycete Xylaria multiplex DSM 110363.</title>
        <authorList>
            <person name="Buettner E."/>
            <person name="Kellner H."/>
        </authorList>
    </citation>
    <scope>NUCLEOTIDE SEQUENCE [LARGE SCALE GENOMIC DNA]</scope>
    <source>
        <strain evidence="20 21">DSM 110363</strain>
    </source>
</reference>
<dbReference type="InterPro" id="IPR022755">
    <property type="entry name" value="Znf_C2H2_jaz"/>
</dbReference>
<comment type="similarity">
    <text evidence="15">Belongs to the polysaccharide monooxygenase AA9 family.</text>
</comment>
<keyword evidence="3" id="KW-0964">Secreted</keyword>
<evidence type="ECO:0000256" key="1">
    <source>
        <dbReference type="ARBA" id="ARBA00001973"/>
    </source>
</evidence>
<evidence type="ECO:0000256" key="7">
    <source>
        <dbReference type="ARBA" id="ARBA00022833"/>
    </source>
</evidence>
<evidence type="ECO:0000256" key="2">
    <source>
        <dbReference type="ARBA" id="ARBA00004613"/>
    </source>
</evidence>
<dbReference type="InParanoid" id="A0A7C8IU58"/>
<dbReference type="InterPro" id="IPR013087">
    <property type="entry name" value="Znf_C2H2_type"/>
</dbReference>
<evidence type="ECO:0000256" key="9">
    <source>
        <dbReference type="ARBA" id="ARBA00023002"/>
    </source>
</evidence>